<dbReference type="InterPro" id="IPR036291">
    <property type="entry name" value="NAD(P)-bd_dom_sf"/>
</dbReference>
<comment type="caution">
    <text evidence="1">The sequence shown here is derived from an EMBL/GenBank/DDBJ whole genome shotgun (WGS) entry which is preliminary data.</text>
</comment>
<accession>A0ABT8F538</accession>
<dbReference type="EMBL" id="JAUHJS010000004">
    <property type="protein sequence ID" value="MDN4165484.1"/>
    <property type="molecule type" value="Genomic_DNA"/>
</dbReference>
<reference evidence="1" key="1">
    <citation type="submission" date="2023-06" db="EMBL/GenBank/DDBJ databases">
        <title>Cytophagales bacterium Strain LB-30, isolated from soil.</title>
        <authorList>
            <person name="Liu B."/>
        </authorList>
    </citation>
    <scope>NUCLEOTIDE SEQUENCE</scope>
    <source>
        <strain evidence="1">LB-30</strain>
    </source>
</reference>
<dbReference type="PANTHER" id="PTHR43431:SF7">
    <property type="entry name" value="OXIDOREDUCTASE, SHORT CHAIN DEHYDROGENASE_REDUCTASE FAMILY (AFU_ORTHOLOGUE AFUA_5G14000)"/>
    <property type="match status" value="1"/>
</dbReference>
<evidence type="ECO:0000313" key="2">
    <source>
        <dbReference type="Proteomes" id="UP001168552"/>
    </source>
</evidence>
<evidence type="ECO:0000313" key="1">
    <source>
        <dbReference type="EMBL" id="MDN4165484.1"/>
    </source>
</evidence>
<protein>
    <submittedName>
        <fullName evidence="1">SDR family NAD(P)-dependent oxidoreductase</fullName>
    </submittedName>
</protein>
<name>A0ABT8F538_9BACT</name>
<dbReference type="Pfam" id="PF00106">
    <property type="entry name" value="adh_short"/>
    <property type="match status" value="1"/>
</dbReference>
<dbReference type="Proteomes" id="UP001168552">
    <property type="component" value="Unassembled WGS sequence"/>
</dbReference>
<dbReference type="Gene3D" id="3.40.50.720">
    <property type="entry name" value="NAD(P)-binding Rossmann-like Domain"/>
    <property type="match status" value="1"/>
</dbReference>
<gene>
    <name evidence="1" type="ORF">QWY31_08230</name>
</gene>
<proteinExistence type="predicted"/>
<dbReference type="InterPro" id="IPR002347">
    <property type="entry name" value="SDR_fam"/>
</dbReference>
<dbReference type="SUPFAM" id="SSF51735">
    <property type="entry name" value="NAD(P)-binding Rossmann-fold domains"/>
    <property type="match status" value="1"/>
</dbReference>
<keyword evidence="2" id="KW-1185">Reference proteome</keyword>
<organism evidence="1 2">
    <name type="scientific">Shiella aurantiaca</name>
    <dbReference type="NCBI Taxonomy" id="3058365"/>
    <lineage>
        <taxon>Bacteria</taxon>
        <taxon>Pseudomonadati</taxon>
        <taxon>Bacteroidota</taxon>
        <taxon>Cytophagia</taxon>
        <taxon>Cytophagales</taxon>
        <taxon>Shiellaceae</taxon>
        <taxon>Shiella</taxon>
    </lineage>
</organism>
<dbReference type="PANTHER" id="PTHR43431">
    <property type="entry name" value="OXIDOREDUCTASE, SHORT CHAIN DEHYDROGENASE/REDUCTASE FAMILY (AFU_ORTHOLOGUE AFUA_5G14000)"/>
    <property type="match status" value="1"/>
</dbReference>
<dbReference type="RefSeq" id="WP_320004017.1">
    <property type="nucleotide sequence ID" value="NZ_JAUHJS010000004.1"/>
</dbReference>
<sequence>MSKTLIIVGMGPGLSMGLAQKFGAEGFRIGMISRNAEKLKGFQEELKAQGISSDYTTADVANTQSLLSALDALSAKMGRVDVVNYNAVDARFVPLLEEKIEDLTKGFTLSVGNALAAVRHLLPQLKASKGAVLLTGGGSANYPNPNMASISLGKAGIRNLAYQLHQVCKKEEVYVGTLTINGWIQWESETHSPKILGEKFWELYQKRDKVEMEY</sequence>